<comment type="caution">
    <text evidence="2">The sequence shown here is derived from an EMBL/GenBank/DDBJ whole genome shotgun (WGS) entry which is preliminary data.</text>
</comment>
<evidence type="ECO:0000256" key="1">
    <source>
        <dbReference type="SAM" id="SignalP"/>
    </source>
</evidence>
<feature type="chain" id="PRO_5045640789" description="DUF4367 domain-containing protein" evidence="1">
    <location>
        <begin position="23"/>
        <end position="138"/>
    </location>
</feature>
<keyword evidence="1" id="KW-0732">Signal</keyword>
<evidence type="ECO:0008006" key="4">
    <source>
        <dbReference type="Google" id="ProtNLM"/>
    </source>
</evidence>
<evidence type="ECO:0000313" key="3">
    <source>
        <dbReference type="Proteomes" id="UP001200430"/>
    </source>
</evidence>
<dbReference type="Proteomes" id="UP001200430">
    <property type="component" value="Unassembled WGS sequence"/>
</dbReference>
<name>A0ABS9EQF4_9BACT</name>
<sequence>MKKRCFLLSLVLVLALSLSAFAATVEYPRFSIEVPDGWRVSQDGSTVTIMANDKSAALTVTVEDNDGTAIKDLAYAYAQQLNATEPEEDGDVYMFGFQNPSGVECNAVLCGDDSEYIMLVMIGDHPQMEGMIDSIEEK</sequence>
<accession>A0ABS9EQF4</accession>
<dbReference type="EMBL" id="JAKGUD010000004">
    <property type="protein sequence ID" value="MCF4142367.1"/>
    <property type="molecule type" value="Genomic_DNA"/>
</dbReference>
<dbReference type="RefSeq" id="WP_236099095.1">
    <property type="nucleotide sequence ID" value="NZ_JAKGUD010000004.1"/>
</dbReference>
<protein>
    <recommendedName>
        <fullName evidence="4">DUF4367 domain-containing protein</fullName>
    </recommendedName>
</protein>
<keyword evidence="3" id="KW-1185">Reference proteome</keyword>
<organism evidence="2 3">
    <name type="scientific">Dethiosulfovibrio marinus</name>
    <dbReference type="NCBI Taxonomy" id="133532"/>
    <lineage>
        <taxon>Bacteria</taxon>
        <taxon>Thermotogati</taxon>
        <taxon>Synergistota</taxon>
        <taxon>Synergistia</taxon>
        <taxon>Synergistales</taxon>
        <taxon>Dethiosulfovibrionaceae</taxon>
        <taxon>Dethiosulfovibrio</taxon>
    </lineage>
</organism>
<evidence type="ECO:0000313" key="2">
    <source>
        <dbReference type="EMBL" id="MCF4142367.1"/>
    </source>
</evidence>
<reference evidence="2 3" key="1">
    <citation type="submission" date="2022-01" db="EMBL/GenBank/DDBJ databases">
        <title>Dethiosulfovibrio faecalis sp. nov., a novel proteolytic, non-sulfur-reducing bacterium isolated from a marine aquaculture solid waste bioreactor.</title>
        <authorList>
            <person name="Grabowski S."/>
            <person name="Apolinario E."/>
            <person name="Schneider N."/>
            <person name="Marshall C.W."/>
            <person name="Sowers K.R."/>
        </authorList>
    </citation>
    <scope>NUCLEOTIDE SEQUENCE [LARGE SCALE GENOMIC DNA]</scope>
    <source>
        <strain evidence="2 3">DSM 12537</strain>
    </source>
</reference>
<proteinExistence type="predicted"/>
<feature type="signal peptide" evidence="1">
    <location>
        <begin position="1"/>
        <end position="22"/>
    </location>
</feature>
<gene>
    <name evidence="2" type="ORF">L2W38_06030</name>
</gene>